<dbReference type="GO" id="GO:0003723">
    <property type="term" value="F:RNA binding"/>
    <property type="evidence" value="ECO:0007669"/>
    <property type="project" value="UniProtKB-UniRule"/>
</dbReference>
<dbReference type="OrthoDB" id="439808at2759"/>
<dbReference type="SMART" id="SM00360">
    <property type="entry name" value="RRM"/>
    <property type="match status" value="1"/>
</dbReference>
<evidence type="ECO:0000256" key="1">
    <source>
        <dbReference type="PROSITE-ProRule" id="PRU00176"/>
    </source>
</evidence>
<dbReference type="InterPro" id="IPR035979">
    <property type="entry name" value="RBD_domain_sf"/>
</dbReference>
<dbReference type="SUPFAM" id="SSF54928">
    <property type="entry name" value="RNA-binding domain, RBD"/>
    <property type="match status" value="1"/>
</dbReference>
<keyword evidence="1" id="KW-0694">RNA-binding</keyword>
<feature type="domain" description="RRM" evidence="3">
    <location>
        <begin position="33"/>
        <end position="109"/>
    </location>
</feature>
<feature type="compositionally biased region" description="Basic and acidic residues" evidence="2">
    <location>
        <begin position="116"/>
        <end position="204"/>
    </location>
</feature>
<evidence type="ECO:0000256" key="2">
    <source>
        <dbReference type="SAM" id="MobiDB-lite"/>
    </source>
</evidence>
<organism evidence="4 5">
    <name type="scientific">Lunasporangiospora selenospora</name>
    <dbReference type="NCBI Taxonomy" id="979761"/>
    <lineage>
        <taxon>Eukaryota</taxon>
        <taxon>Fungi</taxon>
        <taxon>Fungi incertae sedis</taxon>
        <taxon>Mucoromycota</taxon>
        <taxon>Mortierellomycotina</taxon>
        <taxon>Mortierellomycetes</taxon>
        <taxon>Mortierellales</taxon>
        <taxon>Mortierellaceae</taxon>
        <taxon>Lunasporangiospora</taxon>
    </lineage>
</organism>
<comment type="caution">
    <text evidence="4">The sequence shown here is derived from an EMBL/GenBank/DDBJ whole genome shotgun (WGS) entry which is preliminary data.</text>
</comment>
<dbReference type="Proteomes" id="UP000780801">
    <property type="component" value="Unassembled WGS sequence"/>
</dbReference>
<evidence type="ECO:0000313" key="5">
    <source>
        <dbReference type="Proteomes" id="UP000780801"/>
    </source>
</evidence>
<dbReference type="PANTHER" id="PTHR15241">
    <property type="entry name" value="TRANSFORMER-2-RELATED"/>
    <property type="match status" value="1"/>
</dbReference>
<dbReference type="AlphaFoldDB" id="A0A9P6FZH1"/>
<keyword evidence="5" id="KW-1185">Reference proteome</keyword>
<dbReference type="Pfam" id="PF00076">
    <property type="entry name" value="RRM_1"/>
    <property type="match status" value="1"/>
</dbReference>
<dbReference type="InterPro" id="IPR000504">
    <property type="entry name" value="RRM_dom"/>
</dbReference>
<dbReference type="InterPro" id="IPR012677">
    <property type="entry name" value="Nucleotide-bd_a/b_plait_sf"/>
</dbReference>
<dbReference type="EMBL" id="JAABOA010000671">
    <property type="protein sequence ID" value="KAF9583535.1"/>
    <property type="molecule type" value="Genomic_DNA"/>
</dbReference>
<protein>
    <recommendedName>
        <fullName evidence="3">RRM domain-containing protein</fullName>
    </recommendedName>
</protein>
<evidence type="ECO:0000259" key="3">
    <source>
        <dbReference type="PROSITE" id="PS50102"/>
    </source>
</evidence>
<accession>A0A9P6FZH1</accession>
<sequence length="204" mass="24061">MSALLSFTKSAFAAIPRRSFGPNTIAIRTYATKKIFFGNIPWKTTDEELKEFLEPYGEIKDFYTPKDQYGNTRGFGFLEAEDEIADAIIKDASEVELNGRRMHFEISTRPAGAGRSRGEFRGRRDDNEGGDRQFRRRRDDSGNDQGDRQFRRRRDDSEGGDRQFRRRRDDFNNNDGDRQFRRRRDDNDESRDLARPRRDENDRE</sequence>
<dbReference type="CDD" id="cd00590">
    <property type="entry name" value="RRM_SF"/>
    <property type="match status" value="1"/>
</dbReference>
<dbReference type="PROSITE" id="PS50102">
    <property type="entry name" value="RRM"/>
    <property type="match status" value="1"/>
</dbReference>
<reference evidence="4" key="1">
    <citation type="journal article" date="2020" name="Fungal Divers.">
        <title>Resolving the Mortierellaceae phylogeny through synthesis of multi-gene phylogenetics and phylogenomics.</title>
        <authorList>
            <person name="Vandepol N."/>
            <person name="Liber J."/>
            <person name="Desiro A."/>
            <person name="Na H."/>
            <person name="Kennedy M."/>
            <person name="Barry K."/>
            <person name="Grigoriev I.V."/>
            <person name="Miller A.N."/>
            <person name="O'Donnell K."/>
            <person name="Stajich J.E."/>
            <person name="Bonito G."/>
        </authorList>
    </citation>
    <scope>NUCLEOTIDE SEQUENCE</scope>
    <source>
        <strain evidence="4">KOD1015</strain>
    </source>
</reference>
<evidence type="ECO:0000313" key="4">
    <source>
        <dbReference type="EMBL" id="KAF9583535.1"/>
    </source>
</evidence>
<dbReference type="Gene3D" id="3.30.70.330">
    <property type="match status" value="1"/>
</dbReference>
<name>A0A9P6FZH1_9FUNG</name>
<proteinExistence type="predicted"/>
<dbReference type="PANTHER" id="PTHR15241:SF304">
    <property type="entry name" value="RRM DOMAIN-CONTAINING PROTEIN"/>
    <property type="match status" value="1"/>
</dbReference>
<feature type="region of interest" description="Disordered" evidence="2">
    <location>
        <begin position="106"/>
        <end position="204"/>
    </location>
</feature>
<gene>
    <name evidence="4" type="ORF">BGW38_009248</name>
</gene>